<keyword evidence="13 16" id="KW-0131">Cell cycle</keyword>
<dbReference type="EC" id="1.3.1.98" evidence="16"/>
<evidence type="ECO:0000259" key="17">
    <source>
        <dbReference type="PROSITE" id="PS51387"/>
    </source>
</evidence>
<dbReference type="Gene3D" id="3.90.78.10">
    <property type="entry name" value="UDP-N-acetylenolpyruvoylglucosamine reductase, C-terminal domain"/>
    <property type="match status" value="1"/>
</dbReference>
<evidence type="ECO:0000313" key="19">
    <source>
        <dbReference type="Proteomes" id="UP000062160"/>
    </source>
</evidence>
<proteinExistence type="inferred from homology"/>
<dbReference type="InterPro" id="IPR003170">
    <property type="entry name" value="MurB"/>
</dbReference>
<dbReference type="InterPro" id="IPR011601">
    <property type="entry name" value="MurB_C"/>
</dbReference>
<dbReference type="GO" id="GO:0009252">
    <property type="term" value="P:peptidoglycan biosynthetic process"/>
    <property type="evidence" value="ECO:0007669"/>
    <property type="project" value="UniProtKB-UniRule"/>
</dbReference>
<comment type="function">
    <text evidence="2 16">Cell wall formation.</text>
</comment>
<feature type="active site" evidence="16">
    <location>
        <position position="177"/>
    </location>
</feature>
<evidence type="ECO:0000256" key="7">
    <source>
        <dbReference type="ARBA" id="ARBA00022630"/>
    </source>
</evidence>
<feature type="active site" evidence="16">
    <location>
        <position position="297"/>
    </location>
</feature>
<dbReference type="Pfam" id="PF01565">
    <property type="entry name" value="FAD_binding_4"/>
    <property type="match status" value="1"/>
</dbReference>
<evidence type="ECO:0000256" key="8">
    <source>
        <dbReference type="ARBA" id="ARBA00022827"/>
    </source>
</evidence>
<comment type="subcellular location">
    <subcellularLocation>
        <location evidence="3 16">Cytoplasm</location>
    </subcellularLocation>
</comment>
<name>A0A0U9HCS0_9FIRM</name>
<evidence type="ECO:0000256" key="14">
    <source>
        <dbReference type="ARBA" id="ARBA00023316"/>
    </source>
</evidence>
<evidence type="ECO:0000313" key="18">
    <source>
        <dbReference type="EMBL" id="GAQ24461.1"/>
    </source>
</evidence>
<evidence type="ECO:0000256" key="5">
    <source>
        <dbReference type="ARBA" id="ARBA00022490"/>
    </source>
</evidence>
<gene>
    <name evidence="16" type="primary">murB</name>
    <name evidence="18" type="ORF">TSYNT_5290</name>
</gene>
<organism evidence="18">
    <name type="scientific">Tepidanaerobacter syntrophicus</name>
    <dbReference type="NCBI Taxonomy" id="224999"/>
    <lineage>
        <taxon>Bacteria</taxon>
        <taxon>Bacillati</taxon>
        <taxon>Bacillota</taxon>
        <taxon>Clostridia</taxon>
        <taxon>Thermosediminibacterales</taxon>
        <taxon>Tepidanaerobacteraceae</taxon>
        <taxon>Tepidanaerobacter</taxon>
    </lineage>
</organism>
<comment type="catalytic activity">
    <reaction evidence="15 16">
        <text>UDP-N-acetyl-alpha-D-muramate + NADP(+) = UDP-N-acetyl-3-O-(1-carboxyvinyl)-alpha-D-glucosamine + NADPH + H(+)</text>
        <dbReference type="Rhea" id="RHEA:12248"/>
        <dbReference type="ChEBI" id="CHEBI:15378"/>
        <dbReference type="ChEBI" id="CHEBI:57783"/>
        <dbReference type="ChEBI" id="CHEBI:58349"/>
        <dbReference type="ChEBI" id="CHEBI:68483"/>
        <dbReference type="ChEBI" id="CHEBI:70757"/>
        <dbReference type="EC" id="1.3.1.98"/>
    </reaction>
</comment>
<evidence type="ECO:0000256" key="12">
    <source>
        <dbReference type="ARBA" id="ARBA00023002"/>
    </source>
</evidence>
<dbReference type="UniPathway" id="UPA00219"/>
<dbReference type="EMBL" id="DF976999">
    <property type="protein sequence ID" value="GAQ24461.1"/>
    <property type="molecule type" value="Genomic_DNA"/>
</dbReference>
<evidence type="ECO:0000256" key="16">
    <source>
        <dbReference type="HAMAP-Rule" id="MF_00037"/>
    </source>
</evidence>
<feature type="domain" description="FAD-binding PCMH-type" evidence="17">
    <location>
        <begin position="33"/>
        <end position="198"/>
    </location>
</feature>
<dbReference type="OrthoDB" id="9804753at2"/>
<dbReference type="PANTHER" id="PTHR21071">
    <property type="entry name" value="UDP-N-ACETYLENOLPYRUVOYLGLUCOSAMINE REDUCTASE"/>
    <property type="match status" value="1"/>
</dbReference>
<keyword evidence="10 16" id="KW-0133">Cell shape</keyword>
<dbReference type="GO" id="GO:0071555">
    <property type="term" value="P:cell wall organization"/>
    <property type="evidence" value="ECO:0007669"/>
    <property type="project" value="UniProtKB-KW"/>
</dbReference>
<dbReference type="RefSeq" id="WP_059031695.1">
    <property type="nucleotide sequence ID" value="NZ_BSDN01000001.1"/>
</dbReference>
<dbReference type="InterPro" id="IPR016166">
    <property type="entry name" value="FAD-bd_PCMH"/>
</dbReference>
<dbReference type="GO" id="GO:0071949">
    <property type="term" value="F:FAD binding"/>
    <property type="evidence" value="ECO:0007669"/>
    <property type="project" value="InterPro"/>
</dbReference>
<keyword evidence="12 16" id="KW-0560">Oxidoreductase</keyword>
<dbReference type="SUPFAM" id="SSF56194">
    <property type="entry name" value="Uridine diphospho-N-Acetylenolpyruvylglucosamine reductase, MurB, C-terminal domain"/>
    <property type="match status" value="1"/>
</dbReference>
<sequence length="307" mass="33512">MDSIKIVEILNKILKPDQIKINEPMKYHTSFRIGGPCDIMVLPEDEEDVLEVIKICAQNSIPFFIMGNGTNLLVKDGGIRGVVIKLAQNFSEAVVDKDVIRCKAGLPLSNLSKLALENSLKGLEFAGGIPGTVGGAVVMNAGAYDGQMAEIVESVKVMEQDGDIYEIKNKELGYSYRTSVLQNSGKIVLEALIKLEPGSYGEIKSRMEKYSVLRRQKQPLNLPSAGSVFKRPPGNFAGALIEKAGLKGYKIGGAMVSEKHAGFIVNTGGATARDVIELIEYIQQEVQRKFDVLLEPEIKIIGEDELE</sequence>
<dbReference type="InterPro" id="IPR006094">
    <property type="entry name" value="Oxid_FAD_bind_N"/>
</dbReference>
<dbReference type="NCBIfam" id="TIGR00179">
    <property type="entry name" value="murB"/>
    <property type="match status" value="1"/>
</dbReference>
<keyword evidence="9 16" id="KW-0521">NADP</keyword>
<dbReference type="SUPFAM" id="SSF56176">
    <property type="entry name" value="FAD-binding/transporter-associated domain-like"/>
    <property type="match status" value="1"/>
</dbReference>
<keyword evidence="11 16" id="KW-0573">Peptidoglycan synthesis</keyword>
<keyword evidence="6 16" id="KW-0132">Cell division</keyword>
<evidence type="ECO:0000256" key="1">
    <source>
        <dbReference type="ARBA" id="ARBA00001974"/>
    </source>
</evidence>
<evidence type="ECO:0000256" key="13">
    <source>
        <dbReference type="ARBA" id="ARBA00023306"/>
    </source>
</evidence>
<dbReference type="GO" id="GO:0008762">
    <property type="term" value="F:UDP-N-acetylmuramate dehydrogenase activity"/>
    <property type="evidence" value="ECO:0007669"/>
    <property type="project" value="UniProtKB-UniRule"/>
</dbReference>
<feature type="active site" description="Proton donor" evidence="16">
    <location>
        <position position="227"/>
    </location>
</feature>
<dbReference type="AlphaFoldDB" id="A0A0U9HCS0"/>
<reference evidence="18" key="1">
    <citation type="journal article" date="2016" name="Genome Announc.">
        <title>Draft Genome Sequence of the Syntrophic Lactate-Degrading Bacterium Tepidanaerobacter syntrophicus JLT.</title>
        <authorList>
            <person name="Matsuura N."/>
            <person name="Ohashi A."/>
            <person name="Tourlousse D.M."/>
            <person name="Sekiguchi Y."/>
        </authorList>
    </citation>
    <scope>NUCLEOTIDE SEQUENCE [LARGE SCALE GENOMIC DNA]</scope>
    <source>
        <strain evidence="18">JL</strain>
    </source>
</reference>
<dbReference type="PANTHER" id="PTHR21071:SF4">
    <property type="entry name" value="UDP-N-ACETYLENOLPYRUVOYLGLUCOSAMINE REDUCTASE"/>
    <property type="match status" value="1"/>
</dbReference>
<evidence type="ECO:0000256" key="4">
    <source>
        <dbReference type="ARBA" id="ARBA00004752"/>
    </source>
</evidence>
<evidence type="ECO:0000256" key="6">
    <source>
        <dbReference type="ARBA" id="ARBA00022618"/>
    </source>
</evidence>
<dbReference type="InterPro" id="IPR036635">
    <property type="entry name" value="MurB_C_sf"/>
</dbReference>
<dbReference type="InterPro" id="IPR036318">
    <property type="entry name" value="FAD-bd_PCMH-like_sf"/>
</dbReference>
<comment type="cofactor">
    <cofactor evidence="1 16">
        <name>FAD</name>
        <dbReference type="ChEBI" id="CHEBI:57692"/>
    </cofactor>
</comment>
<keyword evidence="14 16" id="KW-0961">Cell wall biogenesis/degradation</keyword>
<protein>
    <recommendedName>
        <fullName evidence="16">UDP-N-acetylenolpyruvoylglucosamine reductase</fullName>
        <ecNumber evidence="16">1.3.1.98</ecNumber>
    </recommendedName>
    <alternativeName>
        <fullName evidence="16">UDP-N-acetylmuramate dehydrogenase</fullName>
    </alternativeName>
</protein>
<dbReference type="STRING" id="224999.GCA_001485475_00443"/>
<comment type="similarity">
    <text evidence="16">Belongs to the MurB family.</text>
</comment>
<keyword evidence="5 16" id="KW-0963">Cytoplasm</keyword>
<evidence type="ECO:0000256" key="15">
    <source>
        <dbReference type="ARBA" id="ARBA00048914"/>
    </source>
</evidence>
<dbReference type="Gene3D" id="3.30.465.10">
    <property type="match status" value="1"/>
</dbReference>
<keyword evidence="19" id="KW-1185">Reference proteome</keyword>
<dbReference type="Pfam" id="PF02873">
    <property type="entry name" value="MurB_C"/>
    <property type="match status" value="1"/>
</dbReference>
<dbReference type="Gene3D" id="3.30.43.10">
    <property type="entry name" value="Uridine Diphospho-n-acetylenolpyruvylglucosamine Reductase, domain 2"/>
    <property type="match status" value="1"/>
</dbReference>
<dbReference type="NCBIfam" id="NF010480">
    <property type="entry name" value="PRK13905.1"/>
    <property type="match status" value="1"/>
</dbReference>
<evidence type="ECO:0000256" key="10">
    <source>
        <dbReference type="ARBA" id="ARBA00022960"/>
    </source>
</evidence>
<dbReference type="InterPro" id="IPR016167">
    <property type="entry name" value="FAD-bd_PCMH_sub1"/>
</dbReference>
<evidence type="ECO:0000256" key="11">
    <source>
        <dbReference type="ARBA" id="ARBA00022984"/>
    </source>
</evidence>
<dbReference type="InterPro" id="IPR016169">
    <property type="entry name" value="FAD-bd_PCMH_sub2"/>
</dbReference>
<evidence type="ECO:0000256" key="9">
    <source>
        <dbReference type="ARBA" id="ARBA00022857"/>
    </source>
</evidence>
<dbReference type="Proteomes" id="UP000062160">
    <property type="component" value="Unassembled WGS sequence"/>
</dbReference>
<comment type="pathway">
    <text evidence="4 16">Cell wall biogenesis; peptidoglycan biosynthesis.</text>
</comment>
<accession>A0A0U9HCS0</accession>
<dbReference type="PROSITE" id="PS51387">
    <property type="entry name" value="FAD_PCMH"/>
    <property type="match status" value="1"/>
</dbReference>
<dbReference type="HAMAP" id="MF_00037">
    <property type="entry name" value="MurB"/>
    <property type="match status" value="1"/>
</dbReference>
<keyword evidence="7 16" id="KW-0285">Flavoprotein</keyword>
<evidence type="ECO:0000256" key="2">
    <source>
        <dbReference type="ARBA" id="ARBA00003921"/>
    </source>
</evidence>
<dbReference type="GO" id="GO:0005829">
    <property type="term" value="C:cytosol"/>
    <property type="evidence" value="ECO:0007669"/>
    <property type="project" value="TreeGrafter"/>
</dbReference>
<evidence type="ECO:0000256" key="3">
    <source>
        <dbReference type="ARBA" id="ARBA00004496"/>
    </source>
</evidence>
<dbReference type="GO" id="GO:0008360">
    <property type="term" value="P:regulation of cell shape"/>
    <property type="evidence" value="ECO:0007669"/>
    <property type="project" value="UniProtKB-KW"/>
</dbReference>
<dbReference type="GO" id="GO:0051301">
    <property type="term" value="P:cell division"/>
    <property type="evidence" value="ECO:0007669"/>
    <property type="project" value="UniProtKB-KW"/>
</dbReference>
<keyword evidence="8 16" id="KW-0274">FAD</keyword>